<feature type="compositionally biased region" description="Acidic residues" evidence="2">
    <location>
        <begin position="1"/>
        <end position="10"/>
    </location>
</feature>
<accession>A0AAN6KKT7</accession>
<reference evidence="4" key="1">
    <citation type="submission" date="2023-06" db="EMBL/GenBank/DDBJ databases">
        <title>Black Yeasts Isolated from many extreme environments.</title>
        <authorList>
            <person name="Coleine C."/>
            <person name="Stajich J.E."/>
            <person name="Selbmann L."/>
        </authorList>
    </citation>
    <scope>NUCLEOTIDE SEQUENCE</scope>
    <source>
        <strain evidence="4">CCFEE 5200</strain>
    </source>
</reference>
<dbReference type="PANTHER" id="PTHR14015">
    <property type="entry name" value="OPIOID GROWTH FACTOR RECEPTOR OGFR ZETA-TYPE OPIOID RECEPTOR"/>
    <property type="match status" value="1"/>
</dbReference>
<evidence type="ECO:0000259" key="3">
    <source>
        <dbReference type="Pfam" id="PF04664"/>
    </source>
</evidence>
<dbReference type="GO" id="GO:0140625">
    <property type="term" value="F:opioid growth factor receptor activity"/>
    <property type="evidence" value="ECO:0007669"/>
    <property type="project" value="InterPro"/>
</dbReference>
<feature type="compositionally biased region" description="Low complexity" evidence="2">
    <location>
        <begin position="17"/>
        <end position="31"/>
    </location>
</feature>
<gene>
    <name evidence="4" type="ORF">LTR91_009610</name>
</gene>
<evidence type="ECO:0000256" key="1">
    <source>
        <dbReference type="ARBA" id="ARBA00010365"/>
    </source>
</evidence>
<dbReference type="Pfam" id="PF04664">
    <property type="entry name" value="OGFr_N"/>
    <property type="match status" value="1"/>
</dbReference>
<dbReference type="GO" id="GO:0016020">
    <property type="term" value="C:membrane"/>
    <property type="evidence" value="ECO:0007669"/>
    <property type="project" value="InterPro"/>
</dbReference>
<sequence>MQSEVEPESDADMHSGSDSTLTELESTSSVRSESERSESERSESERSESDSDDHMQSASASASETEVHPILAFYDSEHNAPFDPEDPETTFEQVMLWTDSELEHRHDYIQHLFPIPEVSGANPNAPVLTEEVRDAFIADPDLQENMRRAWVMMMAFFGWELATEEMAEGAHVRVGYPVPRRHFRDLAEQTWLQHSNHNQLRITRIIRSMRILGLYEEAQMMTSALMDADEAAQNVVNAETLGIWFDTSIRPVCYPPMFPKNDVPVCDWLLGLDPDEDGTEEVMPADDYEDESISRQGFLEGASLDYEAEGGGHPGIYEPHFPEHPLSAVLTPDVQSLYQHYERFSPRLRSERDSESPERLSL</sequence>
<dbReference type="AlphaFoldDB" id="A0AAN6KKT7"/>
<comment type="similarity">
    <text evidence="1">Belongs to the opioid growth factor receptor family.</text>
</comment>
<proteinExistence type="inferred from homology"/>
<dbReference type="InterPro" id="IPR039574">
    <property type="entry name" value="OGFr"/>
</dbReference>
<dbReference type="EMBL" id="JAUJLE010000079">
    <property type="protein sequence ID" value="KAK0988378.1"/>
    <property type="molecule type" value="Genomic_DNA"/>
</dbReference>
<evidence type="ECO:0000256" key="2">
    <source>
        <dbReference type="SAM" id="MobiDB-lite"/>
    </source>
</evidence>
<dbReference type="Proteomes" id="UP001175353">
    <property type="component" value="Unassembled WGS sequence"/>
</dbReference>
<evidence type="ECO:0000313" key="5">
    <source>
        <dbReference type="Proteomes" id="UP001175353"/>
    </source>
</evidence>
<organism evidence="4 5">
    <name type="scientific">Friedmanniomyces endolithicus</name>
    <dbReference type="NCBI Taxonomy" id="329885"/>
    <lineage>
        <taxon>Eukaryota</taxon>
        <taxon>Fungi</taxon>
        <taxon>Dikarya</taxon>
        <taxon>Ascomycota</taxon>
        <taxon>Pezizomycotina</taxon>
        <taxon>Dothideomycetes</taxon>
        <taxon>Dothideomycetidae</taxon>
        <taxon>Mycosphaerellales</taxon>
        <taxon>Teratosphaeriaceae</taxon>
        <taxon>Friedmanniomyces</taxon>
    </lineage>
</organism>
<feature type="compositionally biased region" description="Basic and acidic residues" evidence="2">
    <location>
        <begin position="32"/>
        <end position="55"/>
    </location>
</feature>
<feature type="region of interest" description="Disordered" evidence="2">
    <location>
        <begin position="1"/>
        <end position="66"/>
    </location>
</feature>
<name>A0AAN6KKT7_9PEZI</name>
<dbReference type="InterPro" id="IPR006757">
    <property type="entry name" value="OGF_rcpt"/>
</dbReference>
<keyword evidence="5" id="KW-1185">Reference proteome</keyword>
<feature type="domain" description="Opioid growth factor receptor (OGFr) conserved" evidence="3">
    <location>
        <begin position="71"/>
        <end position="218"/>
    </location>
</feature>
<dbReference type="PANTHER" id="PTHR14015:SF2">
    <property type="entry name" value="OPIOID GROWTH FACTOR RECEPTOR (OGFR) CONSERVED DOMAIN-CONTAINING PROTEIN"/>
    <property type="match status" value="1"/>
</dbReference>
<comment type="caution">
    <text evidence="4">The sequence shown here is derived from an EMBL/GenBank/DDBJ whole genome shotgun (WGS) entry which is preliminary data.</text>
</comment>
<evidence type="ECO:0000313" key="4">
    <source>
        <dbReference type="EMBL" id="KAK0988378.1"/>
    </source>
</evidence>
<protein>
    <recommendedName>
        <fullName evidence="3">Opioid growth factor receptor (OGFr) conserved domain-containing protein</fullName>
    </recommendedName>
</protein>